<dbReference type="GO" id="GO:0030705">
    <property type="term" value="P:cytoskeleton-dependent intracellular transport"/>
    <property type="evidence" value="ECO:0007669"/>
    <property type="project" value="TreeGrafter"/>
</dbReference>
<dbReference type="Gene3D" id="1.10.418.10">
    <property type="entry name" value="Calponin-like domain"/>
    <property type="match status" value="1"/>
</dbReference>
<feature type="region of interest" description="Disordered" evidence="2">
    <location>
        <begin position="1599"/>
        <end position="1655"/>
    </location>
</feature>
<feature type="region of interest" description="Disordered" evidence="2">
    <location>
        <begin position="1524"/>
        <end position="1561"/>
    </location>
</feature>
<feature type="coiled-coil region" evidence="1">
    <location>
        <begin position="229"/>
        <end position="349"/>
    </location>
</feature>
<reference evidence="3 4" key="1">
    <citation type="journal article" date="2011" name="Genome Biol. Evol.">
        <title>Integration of the genetic map and genome assembly of fugu facilitates insights into distinct features of genome evolution in teleosts and mammals.</title>
        <authorList>
            <person name="Kai W."/>
            <person name="Kikuchi K."/>
            <person name="Tohari S."/>
            <person name="Chew A.K."/>
            <person name="Tay A."/>
            <person name="Fujiwara A."/>
            <person name="Hosoya S."/>
            <person name="Suetake H."/>
            <person name="Naruse K."/>
            <person name="Brenner S."/>
            <person name="Suzuki Y."/>
            <person name="Venkatesh B."/>
        </authorList>
    </citation>
    <scope>NUCLEOTIDE SEQUENCE [LARGE SCALE GENOMIC DNA]</scope>
</reference>
<feature type="coiled-coil region" evidence="1">
    <location>
        <begin position="434"/>
        <end position="820"/>
    </location>
</feature>
<feature type="compositionally biased region" description="Basic and acidic residues" evidence="2">
    <location>
        <begin position="1367"/>
        <end position="1388"/>
    </location>
</feature>
<feature type="compositionally biased region" description="Polar residues" evidence="2">
    <location>
        <begin position="1794"/>
        <end position="1805"/>
    </location>
</feature>
<feature type="compositionally biased region" description="Low complexity" evidence="2">
    <location>
        <begin position="1524"/>
        <end position="1537"/>
    </location>
</feature>
<feature type="compositionally biased region" description="Polar residues" evidence="2">
    <location>
        <begin position="207"/>
        <end position="222"/>
    </location>
</feature>
<gene>
    <name evidence="3" type="primary">ccdc88c</name>
</gene>
<dbReference type="Proteomes" id="UP000005226">
    <property type="component" value="Chromosome 2"/>
</dbReference>
<dbReference type="InterPro" id="IPR036872">
    <property type="entry name" value="CH_dom_sf"/>
</dbReference>
<evidence type="ECO:0000256" key="1">
    <source>
        <dbReference type="SAM" id="Coils"/>
    </source>
</evidence>
<evidence type="ECO:0000313" key="4">
    <source>
        <dbReference type="Proteomes" id="UP000005226"/>
    </source>
</evidence>
<feature type="region of interest" description="Disordered" evidence="2">
    <location>
        <begin position="1759"/>
        <end position="1814"/>
    </location>
</feature>
<dbReference type="GO" id="GO:0005813">
    <property type="term" value="C:centrosome"/>
    <property type="evidence" value="ECO:0007669"/>
    <property type="project" value="TreeGrafter"/>
</dbReference>
<name>A0A674NXV5_TAKRU</name>
<organism evidence="3 4">
    <name type="scientific">Takifugu rubripes</name>
    <name type="common">Japanese pufferfish</name>
    <name type="synonym">Fugu rubripes</name>
    <dbReference type="NCBI Taxonomy" id="31033"/>
    <lineage>
        <taxon>Eukaryota</taxon>
        <taxon>Metazoa</taxon>
        <taxon>Chordata</taxon>
        <taxon>Craniata</taxon>
        <taxon>Vertebrata</taxon>
        <taxon>Euteleostomi</taxon>
        <taxon>Actinopterygii</taxon>
        <taxon>Neopterygii</taxon>
        <taxon>Teleostei</taxon>
        <taxon>Neoteleostei</taxon>
        <taxon>Acanthomorphata</taxon>
        <taxon>Eupercaria</taxon>
        <taxon>Tetraodontiformes</taxon>
        <taxon>Tetradontoidea</taxon>
        <taxon>Tetraodontidae</taxon>
        <taxon>Takifugu</taxon>
    </lineage>
</organism>
<feature type="compositionally biased region" description="Pro residues" evidence="2">
    <location>
        <begin position="1390"/>
        <end position="1409"/>
    </location>
</feature>
<reference evidence="3" key="3">
    <citation type="submission" date="2025-09" db="UniProtKB">
        <authorList>
            <consortium name="Ensembl"/>
        </authorList>
    </citation>
    <scope>IDENTIFICATION</scope>
</reference>
<dbReference type="GeneTree" id="ENSGT00940000154785"/>
<feature type="compositionally biased region" description="Polar residues" evidence="2">
    <location>
        <begin position="1611"/>
        <end position="1632"/>
    </location>
</feature>
<evidence type="ECO:0000313" key="3">
    <source>
        <dbReference type="Ensembl" id="ENSTRUP00000078349.1"/>
    </source>
</evidence>
<keyword evidence="4" id="KW-1185">Reference proteome</keyword>
<proteinExistence type="predicted"/>
<feature type="region of interest" description="Disordered" evidence="2">
    <location>
        <begin position="1360"/>
        <end position="1449"/>
    </location>
</feature>
<dbReference type="GO" id="GO:0005737">
    <property type="term" value="C:cytoplasm"/>
    <property type="evidence" value="ECO:0007669"/>
    <property type="project" value="TreeGrafter"/>
</dbReference>
<dbReference type="GO" id="GO:0051959">
    <property type="term" value="F:dynein light intermediate chain binding"/>
    <property type="evidence" value="ECO:0007669"/>
    <property type="project" value="TreeGrafter"/>
</dbReference>
<evidence type="ECO:0000256" key="2">
    <source>
        <dbReference type="SAM" id="MobiDB-lite"/>
    </source>
</evidence>
<reference evidence="3" key="2">
    <citation type="submission" date="2025-08" db="UniProtKB">
        <authorList>
            <consortium name="Ensembl"/>
        </authorList>
    </citation>
    <scope>IDENTIFICATION</scope>
</reference>
<feature type="compositionally biased region" description="Basic and acidic residues" evidence="2">
    <location>
        <begin position="1678"/>
        <end position="1699"/>
    </location>
</feature>
<dbReference type="GO" id="GO:0008017">
    <property type="term" value="F:microtubule binding"/>
    <property type="evidence" value="ECO:0007669"/>
    <property type="project" value="TreeGrafter"/>
</dbReference>
<dbReference type="GO" id="GO:0031122">
    <property type="term" value="P:cytoplasmic microtubule organization"/>
    <property type="evidence" value="ECO:0007669"/>
    <property type="project" value="TreeGrafter"/>
</dbReference>
<dbReference type="SUPFAM" id="SSF116907">
    <property type="entry name" value="Hook domain"/>
    <property type="match status" value="1"/>
</dbReference>
<protein>
    <submittedName>
        <fullName evidence="3">Coiled-coil domain containing 88C</fullName>
    </submittedName>
</protein>
<feature type="region of interest" description="Disordered" evidence="2">
    <location>
        <begin position="1674"/>
        <end position="1699"/>
    </location>
</feature>
<dbReference type="Ensembl" id="ENSTRUT00000063909.1">
    <property type="protein sequence ID" value="ENSTRUP00000078349.1"/>
    <property type="gene ID" value="ENSTRUG00000008521.3"/>
</dbReference>
<feature type="region of interest" description="Disordered" evidence="2">
    <location>
        <begin position="207"/>
        <end position="228"/>
    </location>
</feature>
<dbReference type="PANTHER" id="PTHR18947:SF31">
    <property type="entry name" value="PROTEIN DAPLE"/>
    <property type="match status" value="1"/>
</dbReference>
<feature type="coiled-coil region" evidence="1">
    <location>
        <begin position="1174"/>
        <end position="1201"/>
    </location>
</feature>
<feature type="coiled-coil region" evidence="1">
    <location>
        <begin position="859"/>
        <end position="1044"/>
    </location>
</feature>
<feature type="compositionally biased region" description="Basic and acidic residues" evidence="2">
    <location>
        <begin position="1772"/>
        <end position="1792"/>
    </location>
</feature>
<dbReference type="PANTHER" id="PTHR18947">
    <property type="entry name" value="HOOK PROTEINS"/>
    <property type="match status" value="1"/>
</dbReference>
<keyword evidence="1" id="KW-0175">Coiled coil</keyword>
<accession>A0A674NXV5</accession>
<sequence length="1814" mass="208115">MGPLGSIDAVGSEERVNMFMELVDGVFLHKIMTQIDPSPNNQRLNKNVSNDVSLRLHNLSVLTGHIRTYYQDTLQQLIVMPLPDILCIAKDPISGNTFKLHLIIIIMLQYRFSLFLYKIKEMIEKIKLLDIATQAAIVSHIQEVTHNQLNVLDLSLLEEGSTIAQEDLETLSRNMALSLRQLIDQRDKGSEVILDLTQERDYLASQQSPEGCRNLSMTSPDRGQSCDDKQHLAVELADTKAKLRRYRQEVEEKTEQLMDSKHEVERLEQELQRFKQENQSLFCEVRSVRAYRDEVDSLRERAARVDRLETELCRCKEKLNDVHFYKSRLEELREDNLTLMETKVLLEEQLSASRGRCDKLHTLEKDNLLLYNIELNHYAFKMLEELVEENMLLEIGQKQSMNESAHLGWELEQLTKNHDNSNAETRKSLVHELNECVSSRVLKLEKENRELQSSIERLKEDNHILEEQQLHSQELDRENQSLSKKLERLQGLLDQERLTNQDMESLGEEILKEKQSLGRELHTLRAEKDRQISELESEKQHLSEAVASLQERAQSNNEERVREVETENRLLLQSNTDTSSRLASLETQLKVANEEAARLKEKAERCEEVEREVSKLERSKDALSREVVSLRACSERSEALEKQVSTLEQDIHRLKWEAEEAQRDIQRLGRHEAESSRLSKENLDLRCSLENMRASCARLATLQEEHNKAQREFQDLQMKLEETQDEAQAEKKRVERLELAVSSLTQEKHKLAEQIQASKEEREELEKERLEAQAREEEVRREVEILKGEQKRKDEVEKEKSKLHLDLEQSEKARKHLEKESWRIRTLLEGKELELDEKTMRLTTVEKDNLSMSQDVNRLKETVVKAKELEKENKELQKQATIDKRTLATLREELVTEKLNLQQQSVELERLNEELEKIGLNREKLLQQEHTLDDSRYRLLESRLEETVQQTMKIKEQKISSLEKKVEESNAVNATLLAELASVRTHINEGSATAELLRLKDHLIDVEKNNASLKTETSLLKDQLKQLENQNTSLNNQMLALQRHTTTLQEQNTALHTGTAKQQVENSTLSSQSASLMAQNAVLQGQVTALETEVETWQRQRDEAWRGRESVLSDHDRLLSVHERQAHEYEQLICQHTTLKGKLRAIEGEHRTLQSKFYVLVQQKDKWDEQEGCIRKEKEELTQQIQKNRLLQQENLQLKTEVDRYTVCKLQLQRPEQIPDLQHQRIHELKGSLSSSELEVSQWKARYDTLMEQHQGLDLTMTKLDNHCELLSRLKGNLEEENHHLLSQINLLSQQNHTLLERSMESKEMYHQEQKIYIDKLNALRRQKEKLEEKIMDQYKFYDPAPKKSQWSGAKALAKLIKPKKEHSRERGGDTDKDGVKEKEHTKSPPDIPLPAPPPLLPPETPPPLSHWTANDKQDGAHTHSNHNHHISTPSPGPLSPALTPINRGKHTHTYTHTLRPFHEDDSHHNTSDSFFGHHGNTGCRPGSADFSHHTSSSNSPVNYISDRQVFSASLSTDDVIGLSQSQPSLSRSSTLPYDHVPQRAQPQHSLKTKARPHSPGSEMVTLEEFLQESKLKSPLMVCTGSKEDLVADYFARNPTSSVPASRDQVAPTSYVSPTVKSSNQKPGQSVKPSPRQPVGQSPSSGLPAPQRTGQSLNRAFSLASADLLRSNGPDAFRANEDQHDAVVRRQGSHGRERPLSARLAADQHGDGGFLNLPIHHSTSLNLQTERDRERGRAAMSRNHGEVAMVTPVRAVTAPDEASGHGQVHLGDSAHGKKDGERGRCSSVERPKSTPASPDPNNDPQTVWYEYGCV</sequence>
<feature type="coiled-coil region" evidence="1">
    <location>
        <begin position="1275"/>
        <end position="1341"/>
    </location>
</feature>